<dbReference type="EMBL" id="BJYS01000063">
    <property type="protein sequence ID" value="GEO07432.1"/>
    <property type="molecule type" value="Genomic_DNA"/>
</dbReference>
<evidence type="ECO:0000313" key="4">
    <source>
        <dbReference type="Proteomes" id="UP000321532"/>
    </source>
</evidence>
<dbReference type="SUPFAM" id="SSF48371">
    <property type="entry name" value="ARM repeat"/>
    <property type="match status" value="2"/>
</dbReference>
<proteinExistence type="predicted"/>
<keyword evidence="4" id="KW-1185">Reference proteome</keyword>
<dbReference type="SMART" id="SM00567">
    <property type="entry name" value="EZ_HEAT"/>
    <property type="match status" value="5"/>
</dbReference>
<dbReference type="InterPro" id="IPR010496">
    <property type="entry name" value="AL/BT2_dom"/>
</dbReference>
<feature type="chain" id="PRO_5022225942" description="3-keto-alpha-glucoside-1,2-lyase/3-keto-2-hydroxy-glucal hydratase domain-containing protein" evidence="1">
    <location>
        <begin position="24"/>
        <end position="1154"/>
    </location>
</feature>
<dbReference type="PANTHER" id="PTHR12697:SF5">
    <property type="entry name" value="DEOXYHYPUSINE HYDROXYLASE"/>
    <property type="match status" value="1"/>
</dbReference>
<feature type="domain" description="3-keto-alpha-glucoside-1,2-lyase/3-keto-2-hydroxy-glucal hydratase" evidence="2">
    <location>
        <begin position="731"/>
        <end position="931"/>
    </location>
</feature>
<dbReference type="Gene3D" id="1.25.10.10">
    <property type="entry name" value="Leucine-rich Repeat Variant"/>
    <property type="match status" value="3"/>
</dbReference>
<protein>
    <recommendedName>
        <fullName evidence="2">3-keto-alpha-glucoside-1,2-lyase/3-keto-2-hydroxy-glucal hydratase domain-containing protein</fullName>
    </recommendedName>
</protein>
<evidence type="ECO:0000259" key="2">
    <source>
        <dbReference type="Pfam" id="PF06439"/>
    </source>
</evidence>
<dbReference type="GO" id="GO:0016787">
    <property type="term" value="F:hydrolase activity"/>
    <property type="evidence" value="ECO:0007669"/>
    <property type="project" value="InterPro"/>
</dbReference>
<feature type="domain" description="3-keto-alpha-glucoside-1,2-lyase/3-keto-2-hydroxy-glucal hydratase" evidence="2">
    <location>
        <begin position="949"/>
        <end position="1136"/>
    </location>
</feature>
<dbReference type="AlphaFoldDB" id="A0A512B644"/>
<evidence type="ECO:0000256" key="1">
    <source>
        <dbReference type="SAM" id="SignalP"/>
    </source>
</evidence>
<evidence type="ECO:0000313" key="3">
    <source>
        <dbReference type="EMBL" id="GEO07432.1"/>
    </source>
</evidence>
<dbReference type="Pfam" id="PF06439">
    <property type="entry name" value="3keto-disac_hyd"/>
    <property type="match status" value="2"/>
</dbReference>
<dbReference type="Gene3D" id="2.60.120.560">
    <property type="entry name" value="Exo-inulinase, domain 1"/>
    <property type="match status" value="2"/>
</dbReference>
<dbReference type="GO" id="GO:0016491">
    <property type="term" value="F:oxidoreductase activity"/>
    <property type="evidence" value="ECO:0007669"/>
    <property type="project" value="TreeGrafter"/>
</dbReference>
<dbReference type="InterPro" id="IPR011989">
    <property type="entry name" value="ARM-like"/>
</dbReference>
<feature type="signal peptide" evidence="1">
    <location>
        <begin position="1"/>
        <end position="23"/>
    </location>
</feature>
<dbReference type="Proteomes" id="UP000321532">
    <property type="component" value="Unassembled WGS sequence"/>
</dbReference>
<comment type="caution">
    <text evidence="3">The sequence shown here is derived from an EMBL/GenBank/DDBJ whole genome shotgun (WGS) entry which is preliminary data.</text>
</comment>
<dbReference type="InterPro" id="IPR004155">
    <property type="entry name" value="PBS_lyase_HEAT"/>
</dbReference>
<reference evidence="3 4" key="1">
    <citation type="submission" date="2019-07" db="EMBL/GenBank/DDBJ databases">
        <title>Whole genome shotgun sequence of Adhaeribacter aerolatus NBRC 106133.</title>
        <authorList>
            <person name="Hosoyama A."/>
            <person name="Uohara A."/>
            <person name="Ohji S."/>
            <person name="Ichikawa N."/>
        </authorList>
    </citation>
    <scope>NUCLEOTIDE SEQUENCE [LARGE SCALE GENOMIC DNA]</scope>
    <source>
        <strain evidence="3 4">NBRC 106133</strain>
    </source>
</reference>
<keyword evidence="1" id="KW-0732">Signal</keyword>
<accession>A0A512B644</accession>
<name>A0A512B644_9BACT</name>
<organism evidence="3 4">
    <name type="scientific">Adhaeribacter aerolatus</name>
    <dbReference type="NCBI Taxonomy" id="670289"/>
    <lineage>
        <taxon>Bacteria</taxon>
        <taxon>Pseudomonadati</taxon>
        <taxon>Bacteroidota</taxon>
        <taxon>Cytophagia</taxon>
        <taxon>Cytophagales</taxon>
        <taxon>Hymenobacteraceae</taxon>
        <taxon>Adhaeribacter</taxon>
    </lineage>
</organism>
<gene>
    <name evidence="3" type="ORF">AAE02nite_50960</name>
</gene>
<dbReference type="InterPro" id="IPR016024">
    <property type="entry name" value="ARM-type_fold"/>
</dbReference>
<dbReference type="PANTHER" id="PTHR12697">
    <property type="entry name" value="PBS LYASE HEAT-LIKE PROTEIN"/>
    <property type="match status" value="1"/>
</dbReference>
<sequence length="1154" mass="125306">MPYMRKIFANLLCLLLLTGPVLAQTKTDNRTLTTRIADVLALFPANDAAQLKSNINEISAMGEPGILGMAKMLVTPEKGDNTKIEYALGGYSYYVSQGNQEALRTMAANAYIKALDEVTDPVNKTFIITQLQMVGKDEAVPALAKILTTEQFCGPAARALVKINTPAAQTALLTALKSAQGNCQLSFVEALGDARAKGAVAEINQLATNNNPNLKKVALFALANIGEPASEAVLASEAEKAGLVYHNANATAAYLRWMESMMAAGNKDQVGKAAQTLLSKATQVNQMHTRIAALNYLATVQGENSMPLLLAAATDKNQAYRVNALKHAAAIKGSGQTQQWLTTLKKAEPAAQADIINMLGNRQDAAALGAVTKALKSKNPQVKIAAITAAGKIGQQEALPAILKTMRKADSTVVTAAQTAILTMKGDNVVTQVADALPKMKTPAKVALLQVLGSRKATPQINVVLEQTKSKDAVIELAALNAVKNMATQEHLPALYQLLASANTPEEVAAMQEGIYNALTDVKDKGQQTDMVLAQMAQAPAGKKNLYYNVLGRIGGKKALQTVAADFKSGDEETKKAAFAALGKWNDFSAASELLNIAQANAGSPYFDQALRGYVRQVSTAKFPGEQKLLLLIKALDIAQSNEHKNLILREVGRSHTYLSLLTAAKYLDDAALQQAAANSVINIALGNKAVFGNDVREYLNKAMNVLRGAEVEYTKANVRKLLDEMPKDAGFVSMFNGKDLTGWKGLVADPIKRSKMDAKTLAAAQAKADEQMRQDWAVKNGEIMFVGKGYDNLTTIKKYGDFEMLIDWKIYDDGKGEGDAGVYLRGTPQVQMWDTSRVKVGAQVGSGGLYNNKVHPSKPLKVADNPLGEWNNFRILMQGDRVTVYLNGELVTDNVILENFWDRNMPIFPEEQIELQAHGSPVGYRNIYIREIPRPEPFKLSAAERKEGYKVLFDGTNMHEWMGNTTDYTIAEGNMVVDPKPGSRGNLYSKDQYSDFVFRFEFKLTPGANNGLGIRAPLEGDAAYTGIELQILDNDADIYKSLEKYQYHGSAYGILAAKRGYLKPLGEWNYQEVIVKGPKIKVILNGTTILDGDLTEARKNGTLDKKDHPGIHRNTGHIAFLGHGSKLAFRNIRIKDLSKNSNTKTTSTAKAQL</sequence>
<dbReference type="Pfam" id="PF13646">
    <property type="entry name" value="HEAT_2"/>
    <property type="match status" value="1"/>
</dbReference>